<sequence length="120" mass="13302">MALPPPPPDKFWKETFSTMSDLTNTSPVPRAVISQPPPAPPGIRKWIFSTSAAKVLKEKVAAMIEAARVGFSALNMVHVPYVGDLFNGEKLMFYIQLLITRIGCWLVDDVKVNDVLMNCL</sequence>
<evidence type="ECO:0000313" key="1">
    <source>
        <dbReference type="EMBL" id="CAV18454.1"/>
    </source>
</evidence>
<dbReference type="HOGENOM" id="CLU_2048764_0_0_6"/>
<organism evidence="1 2">
    <name type="scientific">Vibrio atlanticus (strain LGP32)</name>
    <name type="common">Vibrio splendidus (strain Mel32)</name>
    <dbReference type="NCBI Taxonomy" id="575788"/>
    <lineage>
        <taxon>Bacteria</taxon>
        <taxon>Pseudomonadati</taxon>
        <taxon>Pseudomonadota</taxon>
        <taxon>Gammaproteobacteria</taxon>
        <taxon>Vibrionales</taxon>
        <taxon>Vibrionaceae</taxon>
        <taxon>Vibrio</taxon>
    </lineage>
</organism>
<protein>
    <submittedName>
        <fullName evidence="1">Uncharacterized protein</fullName>
    </submittedName>
</protein>
<gene>
    <name evidence="1" type="ordered locus">VS_1314</name>
</gene>
<evidence type="ECO:0000313" key="2">
    <source>
        <dbReference type="Proteomes" id="UP000009100"/>
    </source>
</evidence>
<reference evidence="1 2" key="1">
    <citation type="submission" date="2009-02" db="EMBL/GenBank/DDBJ databases">
        <title>Vibrio splendidus str. LGP32 complete genome.</title>
        <authorList>
            <person name="Mazel D."/>
            <person name="Le Roux F."/>
        </authorList>
    </citation>
    <scope>NUCLEOTIDE SEQUENCE [LARGE SCALE GENOMIC DNA]</scope>
    <source>
        <strain evidence="1 2">LGP32</strain>
    </source>
</reference>
<proteinExistence type="predicted"/>
<dbReference type="AlphaFoldDB" id="B7VNA1"/>
<dbReference type="Proteomes" id="UP000009100">
    <property type="component" value="Chromosome 1"/>
</dbReference>
<dbReference type="EMBL" id="FM954972">
    <property type="protein sequence ID" value="CAV18454.1"/>
    <property type="molecule type" value="Genomic_DNA"/>
</dbReference>
<dbReference type="KEGG" id="vsp:VS_1314"/>
<accession>B7VNA1</accession>
<name>B7VNA1_VIBA3</name>